<dbReference type="EMBL" id="JAUSVO010000001">
    <property type="protein sequence ID" value="MDQ0436509.1"/>
    <property type="molecule type" value="Genomic_DNA"/>
</dbReference>
<keyword evidence="5 6" id="KW-0472">Membrane</keyword>
<dbReference type="InterPro" id="IPR020846">
    <property type="entry name" value="MFS_dom"/>
</dbReference>
<evidence type="ECO:0000256" key="1">
    <source>
        <dbReference type="ARBA" id="ARBA00004141"/>
    </source>
</evidence>
<keyword evidence="3 6" id="KW-0812">Transmembrane</keyword>
<dbReference type="InterPro" id="IPR011701">
    <property type="entry name" value="MFS"/>
</dbReference>
<feature type="transmembrane region" description="Helical" evidence="6">
    <location>
        <begin position="406"/>
        <end position="427"/>
    </location>
</feature>
<evidence type="ECO:0000256" key="2">
    <source>
        <dbReference type="ARBA" id="ARBA00022448"/>
    </source>
</evidence>
<feature type="transmembrane region" description="Helical" evidence="6">
    <location>
        <begin position="161"/>
        <end position="182"/>
    </location>
</feature>
<accession>A0ABU0H2H7</accession>
<evidence type="ECO:0000256" key="6">
    <source>
        <dbReference type="SAM" id="Phobius"/>
    </source>
</evidence>
<evidence type="ECO:0000313" key="9">
    <source>
        <dbReference type="Proteomes" id="UP001241603"/>
    </source>
</evidence>
<feature type="transmembrane region" description="Helical" evidence="6">
    <location>
        <begin position="188"/>
        <end position="210"/>
    </location>
</feature>
<dbReference type="PROSITE" id="PS50850">
    <property type="entry name" value="MFS"/>
    <property type="match status" value="1"/>
</dbReference>
<proteinExistence type="predicted"/>
<dbReference type="InterPro" id="IPR036259">
    <property type="entry name" value="MFS_trans_sf"/>
</dbReference>
<keyword evidence="9" id="KW-1185">Reference proteome</keyword>
<feature type="transmembrane region" description="Helical" evidence="6">
    <location>
        <begin position="241"/>
        <end position="265"/>
    </location>
</feature>
<feature type="transmembrane region" description="Helical" evidence="6">
    <location>
        <begin position="277"/>
        <end position="298"/>
    </location>
</feature>
<feature type="transmembrane region" description="Helical" evidence="6">
    <location>
        <begin position="310"/>
        <end position="331"/>
    </location>
</feature>
<protein>
    <submittedName>
        <fullName evidence="8">MFS family arabinose efflux permease</fullName>
    </submittedName>
</protein>
<sequence length="454" mass="47230">MAEIAASSIYHQDVFPTILKAIDAEQLHVWRIPVLLFALLLVSETSKSDRMLPFVLAESIKEDLDLSDTQVGLLTGIAFAACYTLLSMPLVRAADRASPRFVLVLCILLWSAMTLLGGVAMSFLVLATTRFGVAFGEAGATPAGHAIIARKIPPERRGLALGIFAMGIPLSTMVGFAVGGAIGDALGWRTALVGAGAMGVLVRLFAFVVVGPTPPLRRTGENSAPFVEASLRLLSSPAFRWLFIGSVMLGFAAAPFYAFAVPFLIRTHALSASEAGLAFGLLQGAMGICGTLIGGRLFDRAVRSGTGRVLGPPAILFMAASLTTSAALFAPVSWLSIVLFVPGMLSFSFLLPWCFGAAHLVAGKGKEAMATSLAMIGSGLLGPALGPLVVGMISDTATAAQVSNGLGLGLLVVPVASVLTGVAQLIANQRIAAPLRNTDLADHSEPLLLGRIRK</sequence>
<dbReference type="SUPFAM" id="SSF103473">
    <property type="entry name" value="MFS general substrate transporter"/>
    <property type="match status" value="1"/>
</dbReference>
<feature type="transmembrane region" description="Helical" evidence="6">
    <location>
        <begin position="131"/>
        <end position="149"/>
    </location>
</feature>
<dbReference type="InterPro" id="IPR044770">
    <property type="entry name" value="MFS_spinster-like"/>
</dbReference>
<organism evidence="8 9">
    <name type="scientific">Kaistia dalseonensis</name>
    <dbReference type="NCBI Taxonomy" id="410840"/>
    <lineage>
        <taxon>Bacteria</taxon>
        <taxon>Pseudomonadati</taxon>
        <taxon>Pseudomonadota</taxon>
        <taxon>Alphaproteobacteria</taxon>
        <taxon>Hyphomicrobiales</taxon>
        <taxon>Kaistiaceae</taxon>
        <taxon>Kaistia</taxon>
    </lineage>
</organism>
<evidence type="ECO:0000256" key="5">
    <source>
        <dbReference type="ARBA" id="ARBA00023136"/>
    </source>
</evidence>
<feature type="transmembrane region" description="Helical" evidence="6">
    <location>
        <begin position="71"/>
        <end position="90"/>
    </location>
</feature>
<dbReference type="PANTHER" id="PTHR23505">
    <property type="entry name" value="SPINSTER"/>
    <property type="match status" value="1"/>
</dbReference>
<feature type="transmembrane region" description="Helical" evidence="6">
    <location>
        <begin position="102"/>
        <end position="125"/>
    </location>
</feature>
<dbReference type="Proteomes" id="UP001241603">
    <property type="component" value="Unassembled WGS sequence"/>
</dbReference>
<evidence type="ECO:0000313" key="8">
    <source>
        <dbReference type="EMBL" id="MDQ0436509.1"/>
    </source>
</evidence>
<evidence type="ECO:0000259" key="7">
    <source>
        <dbReference type="PROSITE" id="PS50850"/>
    </source>
</evidence>
<dbReference type="PANTHER" id="PTHR23505:SF79">
    <property type="entry name" value="PROTEIN SPINSTER"/>
    <property type="match status" value="1"/>
</dbReference>
<evidence type="ECO:0000256" key="3">
    <source>
        <dbReference type="ARBA" id="ARBA00022692"/>
    </source>
</evidence>
<keyword evidence="2" id="KW-0813">Transport</keyword>
<dbReference type="Gene3D" id="1.20.1250.20">
    <property type="entry name" value="MFS general substrate transporter like domains"/>
    <property type="match status" value="1"/>
</dbReference>
<feature type="transmembrane region" description="Helical" evidence="6">
    <location>
        <begin position="373"/>
        <end position="394"/>
    </location>
</feature>
<reference evidence="8 9" key="1">
    <citation type="submission" date="2023-07" db="EMBL/GenBank/DDBJ databases">
        <title>Genomic Encyclopedia of Type Strains, Phase IV (KMG-IV): sequencing the most valuable type-strain genomes for metagenomic binning, comparative biology and taxonomic classification.</title>
        <authorList>
            <person name="Goeker M."/>
        </authorList>
    </citation>
    <scope>NUCLEOTIDE SEQUENCE [LARGE SCALE GENOMIC DNA]</scope>
    <source>
        <strain evidence="8 9">B6-8</strain>
    </source>
</reference>
<keyword evidence="4 6" id="KW-1133">Transmembrane helix</keyword>
<feature type="domain" description="Major facilitator superfamily (MFS) profile" evidence="7">
    <location>
        <begin position="35"/>
        <end position="432"/>
    </location>
</feature>
<evidence type="ECO:0000256" key="4">
    <source>
        <dbReference type="ARBA" id="ARBA00022989"/>
    </source>
</evidence>
<comment type="caution">
    <text evidence="8">The sequence shown here is derived from an EMBL/GenBank/DDBJ whole genome shotgun (WGS) entry which is preliminary data.</text>
</comment>
<comment type="subcellular location">
    <subcellularLocation>
        <location evidence="1">Membrane</location>
        <topology evidence="1">Multi-pass membrane protein</topology>
    </subcellularLocation>
</comment>
<gene>
    <name evidence="8" type="ORF">QO014_000879</name>
</gene>
<dbReference type="RefSeq" id="WP_266347410.1">
    <property type="nucleotide sequence ID" value="NZ_JAPKNG010000001.1"/>
</dbReference>
<feature type="transmembrane region" description="Helical" evidence="6">
    <location>
        <begin position="337"/>
        <end position="361"/>
    </location>
</feature>
<name>A0ABU0H2H7_9HYPH</name>
<dbReference type="Pfam" id="PF07690">
    <property type="entry name" value="MFS_1"/>
    <property type="match status" value="1"/>
</dbReference>